<keyword evidence="2" id="KW-0561">Oxygen transport</keyword>
<dbReference type="Pfam" id="PF01814">
    <property type="entry name" value="Hemerythrin"/>
    <property type="match status" value="1"/>
</dbReference>
<evidence type="ECO:0000313" key="7">
    <source>
        <dbReference type="Proteomes" id="UP001244552"/>
    </source>
</evidence>
<evidence type="ECO:0000313" key="6">
    <source>
        <dbReference type="EMBL" id="MDQ0535222.1"/>
    </source>
</evidence>
<comment type="caution">
    <text evidence="6">The sequence shown here is derived from an EMBL/GenBank/DDBJ whole genome shotgun (WGS) entry which is preliminary data.</text>
</comment>
<feature type="domain" description="Hemerythrin-like" evidence="5">
    <location>
        <begin position="13"/>
        <end position="130"/>
    </location>
</feature>
<organism evidence="6 7">
    <name type="scientific">Azospirillum picis</name>
    <dbReference type="NCBI Taxonomy" id="488438"/>
    <lineage>
        <taxon>Bacteria</taxon>
        <taxon>Pseudomonadati</taxon>
        <taxon>Pseudomonadota</taxon>
        <taxon>Alphaproteobacteria</taxon>
        <taxon>Rhodospirillales</taxon>
        <taxon>Azospirillaceae</taxon>
        <taxon>Azospirillum</taxon>
    </lineage>
</organism>
<evidence type="ECO:0000259" key="5">
    <source>
        <dbReference type="Pfam" id="PF01814"/>
    </source>
</evidence>
<name>A0ABU0MP29_9PROT</name>
<keyword evidence="2" id="KW-0813">Transport</keyword>
<keyword evidence="4" id="KW-0408">Iron</keyword>
<evidence type="ECO:0000256" key="1">
    <source>
        <dbReference type="ARBA" id="ARBA00010587"/>
    </source>
</evidence>
<reference evidence="6 7" key="1">
    <citation type="submission" date="2023-07" db="EMBL/GenBank/DDBJ databases">
        <title>Genomic Encyclopedia of Type Strains, Phase IV (KMG-IV): sequencing the most valuable type-strain genomes for metagenomic binning, comparative biology and taxonomic classification.</title>
        <authorList>
            <person name="Goeker M."/>
        </authorList>
    </citation>
    <scope>NUCLEOTIDE SEQUENCE [LARGE SCALE GENOMIC DNA]</scope>
    <source>
        <strain evidence="6 7">DSM 19922</strain>
    </source>
</reference>
<proteinExistence type="inferred from homology"/>
<dbReference type="EMBL" id="JAUSVU010000016">
    <property type="protein sequence ID" value="MDQ0535222.1"/>
    <property type="molecule type" value="Genomic_DNA"/>
</dbReference>
<dbReference type="PROSITE" id="PS00550">
    <property type="entry name" value="HEMERYTHRINS"/>
    <property type="match status" value="1"/>
</dbReference>
<dbReference type="InterPro" id="IPR012827">
    <property type="entry name" value="Hemerythrin_metal-bd"/>
</dbReference>
<dbReference type="RefSeq" id="WP_209985461.1">
    <property type="nucleotide sequence ID" value="NZ_JAGINO010000016.1"/>
</dbReference>
<comment type="similarity">
    <text evidence="1">Belongs to the hemerythrin family.</text>
</comment>
<sequence>MSYVVWDESMSVGVPVLDDEHRRLLDLFNGLLDSGITPDNREELSGLLTSLRDYVAVHFAREEAMMERGRYPGLEGHLAAHRYFAGEVEKLARDIEGDNPTMLRMDLILLLKDWFVDHIQQTDSRYKPYIAGAAGR</sequence>
<dbReference type="InterPro" id="IPR050669">
    <property type="entry name" value="Hemerythrin"/>
</dbReference>
<dbReference type="Proteomes" id="UP001244552">
    <property type="component" value="Unassembled WGS sequence"/>
</dbReference>
<dbReference type="Gene3D" id="1.20.120.50">
    <property type="entry name" value="Hemerythrin-like"/>
    <property type="match status" value="1"/>
</dbReference>
<dbReference type="SUPFAM" id="SSF47188">
    <property type="entry name" value="Hemerythrin-like"/>
    <property type="match status" value="1"/>
</dbReference>
<dbReference type="InterPro" id="IPR035938">
    <property type="entry name" value="Hemerythrin-like_sf"/>
</dbReference>
<keyword evidence="3" id="KW-0479">Metal-binding</keyword>
<dbReference type="PANTHER" id="PTHR37164:SF1">
    <property type="entry name" value="BACTERIOHEMERYTHRIN"/>
    <property type="match status" value="1"/>
</dbReference>
<evidence type="ECO:0000256" key="2">
    <source>
        <dbReference type="ARBA" id="ARBA00022621"/>
    </source>
</evidence>
<dbReference type="InterPro" id="IPR016131">
    <property type="entry name" value="Haemerythrin_Fe_BS"/>
</dbReference>
<evidence type="ECO:0000256" key="4">
    <source>
        <dbReference type="ARBA" id="ARBA00023004"/>
    </source>
</evidence>
<protein>
    <submittedName>
        <fullName evidence="6">Hemerythrin</fullName>
    </submittedName>
</protein>
<dbReference type="CDD" id="cd12107">
    <property type="entry name" value="Hemerythrin"/>
    <property type="match status" value="1"/>
</dbReference>
<accession>A0ABU0MP29</accession>
<dbReference type="NCBIfam" id="TIGR02481">
    <property type="entry name" value="hemeryth_dom"/>
    <property type="match status" value="1"/>
</dbReference>
<dbReference type="NCBIfam" id="NF033749">
    <property type="entry name" value="bact_hemeryth"/>
    <property type="match status" value="1"/>
</dbReference>
<gene>
    <name evidence="6" type="ORF">QO018_004100</name>
</gene>
<dbReference type="PANTHER" id="PTHR37164">
    <property type="entry name" value="BACTERIOHEMERYTHRIN"/>
    <property type="match status" value="1"/>
</dbReference>
<evidence type="ECO:0000256" key="3">
    <source>
        <dbReference type="ARBA" id="ARBA00022723"/>
    </source>
</evidence>
<keyword evidence="7" id="KW-1185">Reference proteome</keyword>
<dbReference type="InterPro" id="IPR012312">
    <property type="entry name" value="Hemerythrin-like"/>
</dbReference>